<dbReference type="RefSeq" id="WP_005882648.1">
    <property type="nucleotide sequence ID" value="NZ_CP019430.1"/>
</dbReference>
<keyword evidence="3" id="KW-0472">Membrane</keyword>
<gene>
    <name evidence="9" type="ORF">OFBG_02027</name>
</gene>
<evidence type="ECO:0000256" key="5">
    <source>
        <dbReference type="ARBA" id="ARBA00023237"/>
    </source>
</evidence>
<keyword evidence="6" id="KW-0449">Lipoprotein</keyword>
<dbReference type="Pfam" id="PF13627">
    <property type="entry name" value="LptM_cons"/>
    <property type="match status" value="1"/>
</dbReference>
<comment type="subcellular location">
    <subcellularLocation>
        <location evidence="1">Cell outer membrane</location>
        <topology evidence="1">Lipid-anchor</topology>
    </subcellularLocation>
</comment>
<keyword evidence="2 8" id="KW-0732">Signal</keyword>
<evidence type="ECO:0000256" key="6">
    <source>
        <dbReference type="ARBA" id="ARBA00023288"/>
    </source>
</evidence>
<evidence type="ECO:0000256" key="2">
    <source>
        <dbReference type="ARBA" id="ARBA00022729"/>
    </source>
</evidence>
<dbReference type="Proteomes" id="UP000005089">
    <property type="component" value="Unassembled WGS sequence"/>
</dbReference>
<evidence type="ECO:0000256" key="4">
    <source>
        <dbReference type="ARBA" id="ARBA00023139"/>
    </source>
</evidence>
<dbReference type="STRING" id="847.BRW83_0042"/>
<accession>C3XCS3</accession>
<evidence type="ECO:0000256" key="7">
    <source>
        <dbReference type="SAM" id="MobiDB-lite"/>
    </source>
</evidence>
<dbReference type="GO" id="GO:0009279">
    <property type="term" value="C:cell outer membrane"/>
    <property type="evidence" value="ECO:0007669"/>
    <property type="project" value="UniProtKB-SubCell"/>
</dbReference>
<evidence type="ECO:0000256" key="1">
    <source>
        <dbReference type="ARBA" id="ARBA00004459"/>
    </source>
</evidence>
<evidence type="ECO:0008006" key="11">
    <source>
        <dbReference type="Google" id="ProtNLM"/>
    </source>
</evidence>
<keyword evidence="10" id="KW-1185">Reference proteome</keyword>
<proteinExistence type="predicted"/>
<feature type="signal peptide" evidence="8">
    <location>
        <begin position="1"/>
        <end position="25"/>
    </location>
</feature>
<evidence type="ECO:0000256" key="3">
    <source>
        <dbReference type="ARBA" id="ARBA00023136"/>
    </source>
</evidence>
<feature type="region of interest" description="Disordered" evidence="7">
    <location>
        <begin position="30"/>
        <end position="75"/>
    </location>
</feature>
<protein>
    <recommendedName>
        <fullName evidence="11">Lipoprotein</fullName>
    </recommendedName>
</protein>
<dbReference type="HOGENOM" id="CLU_2667594_0_0_4"/>
<keyword evidence="4" id="KW-0564">Palmitate</keyword>
<dbReference type="AlphaFoldDB" id="C3XCS3"/>
<reference evidence="9 10" key="1">
    <citation type="submission" date="2009-02" db="EMBL/GenBank/DDBJ databases">
        <title>The Genome Sequence of Oxalobacter formigenes OXCC13.</title>
        <authorList>
            <consortium name="The Broad Institute Genome Sequencing Platform"/>
            <person name="Ward D."/>
            <person name="Young S.K."/>
            <person name="Kodira C.D."/>
            <person name="Zeng Q."/>
            <person name="Koehrsen M."/>
            <person name="Alvarado L."/>
            <person name="Berlin A."/>
            <person name="Borenstein D."/>
            <person name="Chen Z."/>
            <person name="Engels R."/>
            <person name="Freedman E."/>
            <person name="Gellesch M."/>
            <person name="Goldberg J."/>
            <person name="Griggs A."/>
            <person name="Gujja S."/>
            <person name="Heiman D."/>
            <person name="Hepburn T."/>
            <person name="Howarth C."/>
            <person name="Jen D."/>
            <person name="Larson L."/>
            <person name="Lewis B."/>
            <person name="Mehta T."/>
            <person name="Park D."/>
            <person name="Pearson M."/>
            <person name="Roberts A."/>
            <person name="Saif S."/>
            <person name="Shea T."/>
            <person name="Shenoy N."/>
            <person name="Sisk P."/>
            <person name="Stolte C."/>
            <person name="Sykes S."/>
            <person name="Walk T."/>
            <person name="White J."/>
            <person name="Yandava C."/>
            <person name="Allison M.J."/>
            <person name="Lander E."/>
            <person name="Nusbaum C."/>
            <person name="Galagan J."/>
            <person name="Birren B."/>
        </authorList>
    </citation>
    <scope>NUCLEOTIDE SEQUENCE [LARGE SCALE GENOMIC DNA]</scope>
    <source>
        <strain evidence="9 10">OXCC13</strain>
    </source>
</reference>
<dbReference type="PROSITE" id="PS51257">
    <property type="entry name" value="PROKAR_LIPOPROTEIN"/>
    <property type="match status" value="1"/>
</dbReference>
<evidence type="ECO:0000256" key="8">
    <source>
        <dbReference type="SAM" id="SignalP"/>
    </source>
</evidence>
<dbReference type="InterPro" id="IPR032831">
    <property type="entry name" value="LptM_cons"/>
</dbReference>
<evidence type="ECO:0000313" key="9">
    <source>
        <dbReference type="EMBL" id="EEO30999.1"/>
    </source>
</evidence>
<feature type="chain" id="PRO_5030167046" description="Lipoprotein" evidence="8">
    <location>
        <begin position="26"/>
        <end position="75"/>
    </location>
</feature>
<evidence type="ECO:0000313" key="10">
    <source>
        <dbReference type="Proteomes" id="UP000005089"/>
    </source>
</evidence>
<dbReference type="EMBL" id="GG658170">
    <property type="protein sequence ID" value="EEO30999.1"/>
    <property type="molecule type" value="Genomic_DNA"/>
</dbReference>
<organism evidence="9 10">
    <name type="scientific">Oxalobacter formigenes OXCC13</name>
    <dbReference type="NCBI Taxonomy" id="556269"/>
    <lineage>
        <taxon>Bacteria</taxon>
        <taxon>Pseudomonadati</taxon>
        <taxon>Pseudomonadota</taxon>
        <taxon>Betaproteobacteria</taxon>
        <taxon>Burkholderiales</taxon>
        <taxon>Oxalobacteraceae</taxon>
        <taxon>Oxalobacter</taxon>
    </lineage>
</organism>
<dbReference type="GeneID" id="77133953"/>
<dbReference type="OrthoDB" id="8550022at2"/>
<sequence length="75" mass="7934">MHTIRYLKGGLAASLMVLLCGTLSACGQKGPLILPPSEAERMPVTQQNLPEPETDKPESERAPLGILPGSDPTLP</sequence>
<name>C3XCS3_OXAFO</name>
<dbReference type="NCBIfam" id="NF047847">
    <property type="entry name" value="SS_mature_LptM"/>
    <property type="match status" value="1"/>
</dbReference>
<keyword evidence="5" id="KW-0998">Cell outer membrane</keyword>